<dbReference type="InterPro" id="IPR035890">
    <property type="entry name" value="Anti-sigma-28_factor_FlgM_sf"/>
</dbReference>
<dbReference type="SUPFAM" id="SSF101498">
    <property type="entry name" value="Anti-sigma factor FlgM"/>
    <property type="match status" value="1"/>
</dbReference>
<keyword evidence="9" id="KW-1185">Reference proteome</keyword>
<dbReference type="STRING" id="1526.SAMN02910262_02174"/>
<evidence type="ECO:0000256" key="5">
    <source>
        <dbReference type="ARBA" id="ARBA00023015"/>
    </source>
</evidence>
<dbReference type="GO" id="GO:0044781">
    <property type="term" value="P:bacterial-type flagellum organization"/>
    <property type="evidence" value="ECO:0007669"/>
    <property type="project" value="UniProtKB-KW"/>
</dbReference>
<dbReference type="InterPro" id="IPR031316">
    <property type="entry name" value="FlgM_C"/>
</dbReference>
<evidence type="ECO:0000256" key="3">
    <source>
        <dbReference type="ARBA" id="ARBA00022491"/>
    </source>
</evidence>
<keyword evidence="6" id="KW-0804">Transcription</keyword>
<dbReference type="EMBL" id="FOIL01000028">
    <property type="protein sequence ID" value="SET62154.1"/>
    <property type="molecule type" value="Genomic_DNA"/>
</dbReference>
<evidence type="ECO:0000256" key="2">
    <source>
        <dbReference type="ARBA" id="ARBA00017823"/>
    </source>
</evidence>
<comment type="similarity">
    <text evidence="1">Belongs to the FlgM family.</text>
</comment>
<sequence length="107" mass="11744">MDINLRTAQVARAASHSVTLKPVSKAASETVREKDTPVSGAYDTVTISKKAKASDSDFVNGLVRQVKEQISRPVSSDRVAELKELYQSGQYEPDSRRIAEKLLGYFG</sequence>
<dbReference type="NCBIfam" id="TIGR03824">
    <property type="entry name" value="FlgM_jcvi"/>
    <property type="match status" value="1"/>
</dbReference>
<evidence type="ECO:0000259" key="7">
    <source>
        <dbReference type="Pfam" id="PF04316"/>
    </source>
</evidence>
<organism evidence="8 9">
    <name type="scientific">[Clostridium] aminophilum</name>
    <dbReference type="NCBI Taxonomy" id="1526"/>
    <lineage>
        <taxon>Bacteria</taxon>
        <taxon>Bacillati</taxon>
        <taxon>Bacillota</taxon>
        <taxon>Clostridia</taxon>
        <taxon>Lachnospirales</taxon>
        <taxon>Lachnospiraceae</taxon>
    </lineage>
</organism>
<dbReference type="GO" id="GO:0045892">
    <property type="term" value="P:negative regulation of DNA-templated transcription"/>
    <property type="evidence" value="ECO:0007669"/>
    <property type="project" value="InterPro"/>
</dbReference>
<gene>
    <name evidence="8" type="ORF">SAMN04487771_102824</name>
</gene>
<feature type="domain" description="Anti-sigma-28 factor FlgM C-terminal" evidence="7">
    <location>
        <begin position="43"/>
        <end position="103"/>
    </location>
</feature>
<dbReference type="Pfam" id="PF04316">
    <property type="entry name" value="FlgM"/>
    <property type="match status" value="1"/>
</dbReference>
<evidence type="ECO:0000256" key="1">
    <source>
        <dbReference type="ARBA" id="ARBA00005322"/>
    </source>
</evidence>
<evidence type="ECO:0000313" key="9">
    <source>
        <dbReference type="Proteomes" id="UP000199820"/>
    </source>
</evidence>
<dbReference type="OrthoDB" id="2382241at2"/>
<reference evidence="8 9" key="1">
    <citation type="submission" date="2016-10" db="EMBL/GenBank/DDBJ databases">
        <authorList>
            <person name="de Groot N.N."/>
        </authorList>
    </citation>
    <scope>NUCLEOTIDE SEQUENCE [LARGE SCALE GENOMIC DNA]</scope>
    <source>
        <strain evidence="8 9">KH1P1</strain>
    </source>
</reference>
<keyword evidence="4" id="KW-1005">Bacterial flagellum biogenesis</keyword>
<protein>
    <recommendedName>
        <fullName evidence="2">Negative regulator of flagellin synthesis</fullName>
    </recommendedName>
</protein>
<evidence type="ECO:0000256" key="4">
    <source>
        <dbReference type="ARBA" id="ARBA00022795"/>
    </source>
</evidence>
<keyword evidence="5" id="KW-0805">Transcription regulation</keyword>
<dbReference type="AlphaFoldDB" id="A0A1I0FWU3"/>
<dbReference type="InterPro" id="IPR007412">
    <property type="entry name" value="FlgM"/>
</dbReference>
<evidence type="ECO:0000256" key="6">
    <source>
        <dbReference type="ARBA" id="ARBA00023163"/>
    </source>
</evidence>
<dbReference type="Proteomes" id="UP000199820">
    <property type="component" value="Unassembled WGS sequence"/>
</dbReference>
<accession>A0A1I0FWU3</accession>
<proteinExistence type="inferred from homology"/>
<name>A0A1I0FWU3_9FIRM</name>
<evidence type="ECO:0000313" key="8">
    <source>
        <dbReference type="EMBL" id="SET62154.1"/>
    </source>
</evidence>
<keyword evidence="3" id="KW-0678">Repressor</keyword>
<dbReference type="RefSeq" id="WP_074649744.1">
    <property type="nucleotide sequence ID" value="NZ_FOIL01000028.1"/>
</dbReference>